<gene>
    <name evidence="1" type="ORF">CEE36_11380</name>
</gene>
<comment type="caution">
    <text evidence="1">The sequence shown here is derived from an EMBL/GenBank/DDBJ whole genome shotgun (WGS) entry which is preliminary data.</text>
</comment>
<proteinExistence type="predicted"/>
<dbReference type="AlphaFoldDB" id="A0A532UPM3"/>
<dbReference type="EMBL" id="NJBO01000038">
    <property type="protein sequence ID" value="TKJ36881.1"/>
    <property type="molecule type" value="Genomic_DNA"/>
</dbReference>
<name>A0A532UPM3_UNCT6</name>
<protein>
    <submittedName>
        <fullName evidence="1">Uncharacterized protein</fullName>
    </submittedName>
</protein>
<evidence type="ECO:0000313" key="2">
    <source>
        <dbReference type="Proteomes" id="UP000317778"/>
    </source>
</evidence>
<dbReference type="Proteomes" id="UP000317778">
    <property type="component" value="Unassembled WGS sequence"/>
</dbReference>
<evidence type="ECO:0000313" key="1">
    <source>
        <dbReference type="EMBL" id="TKJ36881.1"/>
    </source>
</evidence>
<sequence length="61" mass="7349">MKFTVEYKRTVRVRQYETLTIGWMEEFDRDLQEVSAAYETVQTLVDYLIDRELGRLTKKEG</sequence>
<organism evidence="1 2">
    <name type="scientific">candidate division TA06 bacterium B3_TA06</name>
    <dbReference type="NCBI Taxonomy" id="2012487"/>
    <lineage>
        <taxon>Bacteria</taxon>
        <taxon>Bacteria division TA06</taxon>
    </lineage>
</organism>
<reference evidence="1 2" key="1">
    <citation type="submission" date="2017-06" db="EMBL/GenBank/DDBJ databases">
        <title>Novel microbial phyla capable of carbon fixation and sulfur reduction in deep-sea sediments.</title>
        <authorList>
            <person name="Huang J."/>
            <person name="Baker B."/>
            <person name="Wang Y."/>
        </authorList>
    </citation>
    <scope>NUCLEOTIDE SEQUENCE [LARGE SCALE GENOMIC DNA]</scope>
    <source>
        <strain evidence="1">B3_TA06</strain>
    </source>
</reference>
<accession>A0A532UPM3</accession>